<proteinExistence type="predicted"/>
<reference evidence="2" key="2">
    <citation type="submission" date="2022-01" db="EMBL/GenBank/DDBJ databases">
        <authorList>
            <person name="Yamashiro T."/>
            <person name="Shiraishi A."/>
            <person name="Satake H."/>
            <person name="Nakayama K."/>
        </authorList>
    </citation>
    <scope>NUCLEOTIDE SEQUENCE</scope>
</reference>
<sequence>MKWKRKFLPKTNNLNQRENQISAFISKEQRATSSHLDNQHESSYIHRSIVPSETVSEALDCQLSVEVEDSLKHISKTDNSEVCTRNVLTRCPLNSAQPANNDCLGVGERSSAATLVAAQCVEAAEAIGAKLRYRIVAANVENATSTKFLQTNFHKFFCKTFVDVAYLCCFNWMYSINPWNAGINTGLSGITTNWKVPMLLLQNEATVDLFAAKIQIHKQPLDVADYILIGIEMSVVKVFNGKVNVWNYLLSKTSSLQDCQPRLP</sequence>
<dbReference type="GO" id="GO:0003964">
    <property type="term" value="F:RNA-directed DNA polymerase activity"/>
    <property type="evidence" value="ECO:0007669"/>
    <property type="project" value="UniProtKB-KW"/>
</dbReference>
<reference evidence="2" key="1">
    <citation type="journal article" date="2022" name="Int. J. Mol. Sci.">
        <title>Draft Genome of Tanacetum Coccineum: Genomic Comparison of Closely Related Tanacetum-Family Plants.</title>
        <authorList>
            <person name="Yamashiro T."/>
            <person name="Shiraishi A."/>
            <person name="Nakayama K."/>
            <person name="Satake H."/>
        </authorList>
    </citation>
    <scope>NUCLEOTIDE SEQUENCE</scope>
</reference>
<accession>A0ABQ5G6L1</accession>
<feature type="domain" description="VAN3-binding protein-like auxin canalisation" evidence="1">
    <location>
        <begin position="111"/>
        <end position="144"/>
    </location>
</feature>
<comment type="caution">
    <text evidence="2">The sequence shown here is derived from an EMBL/GenBank/DDBJ whole genome shotgun (WGS) entry which is preliminary data.</text>
</comment>
<dbReference type="Pfam" id="PF05703">
    <property type="entry name" value="Auxin_canalis"/>
    <property type="match status" value="1"/>
</dbReference>
<evidence type="ECO:0000313" key="2">
    <source>
        <dbReference type="EMBL" id="GJT71281.1"/>
    </source>
</evidence>
<dbReference type="Proteomes" id="UP001151760">
    <property type="component" value="Unassembled WGS sequence"/>
</dbReference>
<keyword evidence="3" id="KW-1185">Reference proteome</keyword>
<organism evidence="2 3">
    <name type="scientific">Tanacetum coccineum</name>
    <dbReference type="NCBI Taxonomy" id="301880"/>
    <lineage>
        <taxon>Eukaryota</taxon>
        <taxon>Viridiplantae</taxon>
        <taxon>Streptophyta</taxon>
        <taxon>Embryophyta</taxon>
        <taxon>Tracheophyta</taxon>
        <taxon>Spermatophyta</taxon>
        <taxon>Magnoliopsida</taxon>
        <taxon>eudicotyledons</taxon>
        <taxon>Gunneridae</taxon>
        <taxon>Pentapetalae</taxon>
        <taxon>asterids</taxon>
        <taxon>campanulids</taxon>
        <taxon>Asterales</taxon>
        <taxon>Asteraceae</taxon>
        <taxon>Asteroideae</taxon>
        <taxon>Anthemideae</taxon>
        <taxon>Anthemidinae</taxon>
        <taxon>Tanacetum</taxon>
    </lineage>
</organism>
<dbReference type="EMBL" id="BQNB010018155">
    <property type="protein sequence ID" value="GJT71281.1"/>
    <property type="molecule type" value="Genomic_DNA"/>
</dbReference>
<protein>
    <submittedName>
        <fullName evidence="2">Reverse transcriptase domain-containing protein</fullName>
    </submittedName>
</protein>
<keyword evidence="2" id="KW-0695">RNA-directed DNA polymerase</keyword>
<evidence type="ECO:0000313" key="3">
    <source>
        <dbReference type="Proteomes" id="UP001151760"/>
    </source>
</evidence>
<name>A0ABQ5G6L1_9ASTR</name>
<keyword evidence="2" id="KW-0808">Transferase</keyword>
<gene>
    <name evidence="2" type="ORF">Tco_1030567</name>
</gene>
<dbReference type="InterPro" id="IPR008546">
    <property type="entry name" value="VAN3-bd-like_auxin_canal"/>
</dbReference>
<evidence type="ECO:0000259" key="1">
    <source>
        <dbReference type="Pfam" id="PF05703"/>
    </source>
</evidence>
<keyword evidence="2" id="KW-0548">Nucleotidyltransferase</keyword>